<feature type="transmembrane region" description="Helical" evidence="1">
    <location>
        <begin position="117"/>
        <end position="134"/>
    </location>
</feature>
<evidence type="ECO:0000256" key="1">
    <source>
        <dbReference type="SAM" id="Phobius"/>
    </source>
</evidence>
<proteinExistence type="predicted"/>
<sequence length="144" mass="16574">MSQNPNKPSKAFWIVAVIGFIWNAMGVDGYINQAYQTERFKLMYTEAQLEVIYNIPSWVMAAFAIAVFSSVFACILLFFRKKLAKTFFLIGLIAVTIQTTYNLFINPGREWYGTLEYSMLIIIPLFSVFLFWFSKKCADDGILT</sequence>
<organism evidence="2 3">
    <name type="scientific">Polaribacter atrinae</name>
    <dbReference type="NCBI Taxonomy" id="1333662"/>
    <lineage>
        <taxon>Bacteria</taxon>
        <taxon>Pseudomonadati</taxon>
        <taxon>Bacteroidota</taxon>
        <taxon>Flavobacteriia</taxon>
        <taxon>Flavobacteriales</taxon>
        <taxon>Flavobacteriaceae</taxon>
    </lineage>
</organism>
<dbReference type="AlphaFoldDB" id="A0A176TBX9"/>
<comment type="caution">
    <text evidence="2">The sequence shown here is derived from an EMBL/GenBank/DDBJ whole genome shotgun (WGS) entry which is preliminary data.</text>
</comment>
<dbReference type="Proteomes" id="UP000076923">
    <property type="component" value="Unassembled WGS sequence"/>
</dbReference>
<dbReference type="RefSeq" id="WP_068449802.1">
    <property type="nucleotide sequence ID" value="NZ_CAXHZY010000005.1"/>
</dbReference>
<evidence type="ECO:0000313" key="3">
    <source>
        <dbReference type="Proteomes" id="UP000076923"/>
    </source>
</evidence>
<accession>A0A176TBX9</accession>
<keyword evidence="1" id="KW-0812">Transmembrane</keyword>
<keyword evidence="1" id="KW-1133">Transmembrane helix</keyword>
<gene>
    <name evidence="2" type="ORF">LPB303_09570</name>
</gene>
<dbReference type="EMBL" id="LVWE01000032">
    <property type="protein sequence ID" value="OAD45171.1"/>
    <property type="molecule type" value="Genomic_DNA"/>
</dbReference>
<name>A0A176TBX9_9FLAO</name>
<feature type="transmembrane region" description="Helical" evidence="1">
    <location>
        <begin position="51"/>
        <end position="79"/>
    </location>
</feature>
<evidence type="ECO:0008006" key="4">
    <source>
        <dbReference type="Google" id="ProtNLM"/>
    </source>
</evidence>
<keyword evidence="3" id="KW-1185">Reference proteome</keyword>
<reference evidence="2 3" key="1">
    <citation type="submission" date="2016-02" db="EMBL/GenBank/DDBJ databases">
        <title>Draft genome sequence of Polaribacter atrinae KACC17473.</title>
        <authorList>
            <person name="Shin S.-K."/>
            <person name="Yi H."/>
        </authorList>
    </citation>
    <scope>NUCLEOTIDE SEQUENCE [LARGE SCALE GENOMIC DNA]</scope>
    <source>
        <strain evidence="2 3">KACC 17473</strain>
    </source>
</reference>
<evidence type="ECO:0000313" key="2">
    <source>
        <dbReference type="EMBL" id="OAD45171.1"/>
    </source>
</evidence>
<feature type="transmembrane region" description="Helical" evidence="1">
    <location>
        <begin position="12"/>
        <end position="31"/>
    </location>
</feature>
<feature type="transmembrane region" description="Helical" evidence="1">
    <location>
        <begin position="86"/>
        <end position="105"/>
    </location>
</feature>
<keyword evidence="1" id="KW-0472">Membrane</keyword>
<dbReference type="OrthoDB" id="1143964at2"/>
<protein>
    <recommendedName>
        <fullName evidence="4">Sugar transporter</fullName>
    </recommendedName>
</protein>
<dbReference type="STRING" id="1333662.LPB303_09570"/>